<evidence type="ECO:0000313" key="2">
    <source>
        <dbReference type="EMBL" id="TWT51810.1"/>
    </source>
</evidence>
<keyword evidence="1" id="KW-0812">Transmembrane</keyword>
<proteinExistence type="predicted"/>
<reference evidence="2 3" key="1">
    <citation type="submission" date="2019-02" db="EMBL/GenBank/DDBJ databases">
        <title>Deep-cultivation of Planctomycetes and their phenomic and genomic characterization uncovers novel biology.</title>
        <authorList>
            <person name="Wiegand S."/>
            <person name="Jogler M."/>
            <person name="Boedeker C."/>
            <person name="Pinto D."/>
            <person name="Vollmers J."/>
            <person name="Rivas-Marin E."/>
            <person name="Kohn T."/>
            <person name="Peeters S.H."/>
            <person name="Heuer A."/>
            <person name="Rast P."/>
            <person name="Oberbeckmann S."/>
            <person name="Bunk B."/>
            <person name="Jeske O."/>
            <person name="Meyerdierks A."/>
            <person name="Storesund J.E."/>
            <person name="Kallscheuer N."/>
            <person name="Luecker S."/>
            <person name="Lage O.M."/>
            <person name="Pohl T."/>
            <person name="Merkel B.J."/>
            <person name="Hornburger P."/>
            <person name="Mueller R.-W."/>
            <person name="Bruemmer F."/>
            <person name="Labrenz M."/>
            <person name="Spormann A.M."/>
            <person name="Op Den Camp H."/>
            <person name="Overmann J."/>
            <person name="Amann R."/>
            <person name="Jetten M.S.M."/>
            <person name="Mascher T."/>
            <person name="Medema M.H."/>
            <person name="Devos D.P."/>
            <person name="Kaster A.-K."/>
            <person name="Ovreas L."/>
            <person name="Rohde M."/>
            <person name="Galperin M.Y."/>
            <person name="Jogler C."/>
        </authorList>
    </citation>
    <scope>NUCLEOTIDE SEQUENCE [LARGE SCALE GENOMIC DNA]</scope>
    <source>
        <strain evidence="2 3">KOR42</strain>
    </source>
</reference>
<accession>A0A5C5WMH1</accession>
<sequence length="37" mass="4287">MNELTEYLILFAVWIGVPVLMTQILILLIVEYLAIHT</sequence>
<gene>
    <name evidence="2" type="ORF">KOR42_32830</name>
</gene>
<dbReference type="EMBL" id="SIHI01000010">
    <property type="protein sequence ID" value="TWT51810.1"/>
    <property type="molecule type" value="Genomic_DNA"/>
</dbReference>
<dbReference type="Proteomes" id="UP000317243">
    <property type="component" value="Unassembled WGS sequence"/>
</dbReference>
<dbReference type="AlphaFoldDB" id="A0A5C5WMH1"/>
<evidence type="ECO:0000313" key="3">
    <source>
        <dbReference type="Proteomes" id="UP000317243"/>
    </source>
</evidence>
<evidence type="ECO:0000256" key="1">
    <source>
        <dbReference type="SAM" id="Phobius"/>
    </source>
</evidence>
<keyword evidence="1" id="KW-1133">Transmembrane helix</keyword>
<organism evidence="2 3">
    <name type="scientific">Thalassoglobus neptunius</name>
    <dbReference type="NCBI Taxonomy" id="1938619"/>
    <lineage>
        <taxon>Bacteria</taxon>
        <taxon>Pseudomonadati</taxon>
        <taxon>Planctomycetota</taxon>
        <taxon>Planctomycetia</taxon>
        <taxon>Planctomycetales</taxon>
        <taxon>Planctomycetaceae</taxon>
        <taxon>Thalassoglobus</taxon>
    </lineage>
</organism>
<keyword evidence="3" id="KW-1185">Reference proteome</keyword>
<keyword evidence="1" id="KW-0472">Membrane</keyword>
<name>A0A5C5WMH1_9PLAN</name>
<comment type="caution">
    <text evidence="2">The sequence shown here is derived from an EMBL/GenBank/DDBJ whole genome shotgun (WGS) entry which is preliminary data.</text>
</comment>
<protein>
    <submittedName>
        <fullName evidence="2">Uncharacterized protein</fullName>
    </submittedName>
</protein>
<feature type="transmembrane region" description="Helical" evidence="1">
    <location>
        <begin position="7"/>
        <end position="35"/>
    </location>
</feature>